<evidence type="ECO:0000313" key="2">
    <source>
        <dbReference type="EMBL" id="SNR60798.1"/>
    </source>
</evidence>
<reference evidence="3" key="1">
    <citation type="submission" date="2017-06" db="EMBL/GenBank/DDBJ databases">
        <authorList>
            <person name="Varghese N."/>
            <person name="Submissions S."/>
        </authorList>
    </citation>
    <scope>NUCLEOTIDE SEQUENCE [LARGE SCALE GENOMIC DNA]</scope>
    <source>
        <strain evidence="3">DSM 28041</strain>
    </source>
</reference>
<keyword evidence="3" id="KW-1185">Reference proteome</keyword>
<protein>
    <recommendedName>
        <fullName evidence="4">DUF3592 domain-containing protein</fullName>
    </recommendedName>
</protein>
<evidence type="ECO:0000313" key="3">
    <source>
        <dbReference type="Proteomes" id="UP000198310"/>
    </source>
</evidence>
<evidence type="ECO:0000256" key="1">
    <source>
        <dbReference type="SAM" id="Phobius"/>
    </source>
</evidence>
<name>A0A238XQE3_9BACT</name>
<accession>A0A238XQE3</accession>
<keyword evidence="1" id="KW-1133">Transmembrane helix</keyword>
<keyword evidence="1" id="KW-0812">Transmembrane</keyword>
<feature type="transmembrane region" description="Helical" evidence="1">
    <location>
        <begin position="107"/>
        <end position="129"/>
    </location>
</feature>
<dbReference type="Proteomes" id="UP000198310">
    <property type="component" value="Unassembled WGS sequence"/>
</dbReference>
<dbReference type="RefSeq" id="WP_089332709.1">
    <property type="nucleotide sequence ID" value="NZ_FZNS01000004.1"/>
</dbReference>
<dbReference type="AlphaFoldDB" id="A0A238XQE3"/>
<proteinExistence type="predicted"/>
<sequence length="132" mass="14827">MKSIYFLCGAIFIGLTILLLPQKLKEQEVARANNLVQVKIHQFPSDCGITSKAKRWMRIEYQGQIYSKQISHGDCISLEGSQHIVMKHLPKYPEIFLLKGDTGVIEMVSGIALFAFGLFCIGTGIWVIVARK</sequence>
<dbReference type="EMBL" id="FZNS01000004">
    <property type="protein sequence ID" value="SNR60798.1"/>
    <property type="molecule type" value="Genomic_DNA"/>
</dbReference>
<evidence type="ECO:0008006" key="4">
    <source>
        <dbReference type="Google" id="ProtNLM"/>
    </source>
</evidence>
<keyword evidence="1" id="KW-0472">Membrane</keyword>
<organism evidence="2 3">
    <name type="scientific">Hymenobacter mucosus</name>
    <dbReference type="NCBI Taxonomy" id="1411120"/>
    <lineage>
        <taxon>Bacteria</taxon>
        <taxon>Pseudomonadati</taxon>
        <taxon>Bacteroidota</taxon>
        <taxon>Cytophagia</taxon>
        <taxon>Cytophagales</taxon>
        <taxon>Hymenobacteraceae</taxon>
        <taxon>Hymenobacter</taxon>
    </lineage>
</organism>
<gene>
    <name evidence="2" type="ORF">SAMN06269173_104278</name>
</gene>